<evidence type="ECO:0000313" key="2">
    <source>
        <dbReference type="EMBL" id="GLC90259.1"/>
    </source>
</evidence>
<dbReference type="Pfam" id="PF00583">
    <property type="entry name" value="Acetyltransf_1"/>
    <property type="match status" value="1"/>
</dbReference>
<proteinExistence type="predicted"/>
<organism evidence="2 3">
    <name type="scientific">Lysinibacillus piscis</name>
    <dbReference type="NCBI Taxonomy" id="2518931"/>
    <lineage>
        <taxon>Bacteria</taxon>
        <taxon>Bacillati</taxon>
        <taxon>Bacillota</taxon>
        <taxon>Bacilli</taxon>
        <taxon>Bacillales</taxon>
        <taxon>Bacillaceae</taxon>
        <taxon>Lysinibacillus</taxon>
    </lineage>
</organism>
<dbReference type="InterPro" id="IPR000182">
    <property type="entry name" value="GNAT_dom"/>
</dbReference>
<feature type="domain" description="N-acetyltransferase" evidence="1">
    <location>
        <begin position="2"/>
        <end position="158"/>
    </location>
</feature>
<sequence>MMELVKYEERYKANVQNYQLVEEQLRYTNTPQNCLQLAEQDADRANILALNDNGELVTFFVLHANEGVKPYSDNDKAILLRAFSTDFHHQGKGYAKQALLILPHFVEKHYPTINEIVLAVNEANVGAQVLYHKCGFVDRGVRRMGTKGPLIIMSYDVPKA</sequence>
<accession>A0ABQ5NQG1</accession>
<protein>
    <submittedName>
        <fullName evidence="2">N-acetyltransferase</fullName>
    </submittedName>
</protein>
<dbReference type="Gene3D" id="3.40.630.30">
    <property type="match status" value="1"/>
</dbReference>
<evidence type="ECO:0000313" key="3">
    <source>
        <dbReference type="Proteomes" id="UP001065593"/>
    </source>
</evidence>
<evidence type="ECO:0000259" key="1">
    <source>
        <dbReference type="PROSITE" id="PS51186"/>
    </source>
</evidence>
<dbReference type="Proteomes" id="UP001065593">
    <property type="component" value="Unassembled WGS sequence"/>
</dbReference>
<name>A0ABQ5NQG1_9BACI</name>
<dbReference type="SUPFAM" id="SSF55729">
    <property type="entry name" value="Acyl-CoA N-acyltransferases (Nat)"/>
    <property type="match status" value="1"/>
</dbReference>
<reference evidence="2" key="1">
    <citation type="submission" date="2022-08" db="EMBL/GenBank/DDBJ databases">
        <title>Draft genome sequence of Lysinibacillus sp. strain KH24.</title>
        <authorList>
            <person name="Kanbe H."/>
            <person name="Itoh H."/>
        </authorList>
    </citation>
    <scope>NUCLEOTIDE SEQUENCE</scope>
    <source>
        <strain evidence="2">KH24</strain>
    </source>
</reference>
<dbReference type="InterPro" id="IPR016181">
    <property type="entry name" value="Acyl_CoA_acyltransferase"/>
</dbReference>
<keyword evidence="3" id="KW-1185">Reference proteome</keyword>
<comment type="caution">
    <text evidence="2">The sequence shown here is derived from an EMBL/GenBank/DDBJ whole genome shotgun (WGS) entry which is preliminary data.</text>
</comment>
<dbReference type="PROSITE" id="PS51186">
    <property type="entry name" value="GNAT"/>
    <property type="match status" value="1"/>
</dbReference>
<gene>
    <name evidence="2" type="ORF">LYSBPC_33860</name>
</gene>
<dbReference type="EMBL" id="BRZA01000007">
    <property type="protein sequence ID" value="GLC90259.1"/>
    <property type="molecule type" value="Genomic_DNA"/>
</dbReference>